<dbReference type="AlphaFoldDB" id="A0AAP0PCR4"/>
<name>A0AAP0PCR4_9MAGN</name>
<dbReference type="Proteomes" id="UP001419268">
    <property type="component" value="Unassembled WGS sequence"/>
</dbReference>
<evidence type="ECO:0000313" key="2">
    <source>
        <dbReference type="Proteomes" id="UP001419268"/>
    </source>
</evidence>
<evidence type="ECO:0000313" key="1">
    <source>
        <dbReference type="EMBL" id="KAK9140033.1"/>
    </source>
</evidence>
<protein>
    <submittedName>
        <fullName evidence="1">Uncharacterized protein</fullName>
    </submittedName>
</protein>
<dbReference type="EMBL" id="JBBNAG010000004">
    <property type="protein sequence ID" value="KAK9140033.1"/>
    <property type="molecule type" value="Genomic_DNA"/>
</dbReference>
<gene>
    <name evidence="1" type="ORF">Scep_009714</name>
</gene>
<keyword evidence="2" id="KW-1185">Reference proteome</keyword>
<sequence>MDEKELSPQPICDSKEIVNAVTLLSVEFDEFSIVEEYLSEPEETLEVSSHEPDITIVQNKYDESEKEIEVVPERPKEPEIESEEDNLWYDHDMTDSFVLEVPNELPILKEGVHAALPKAIDSPFVVDILKGKGIT</sequence>
<organism evidence="1 2">
    <name type="scientific">Stephania cephalantha</name>
    <dbReference type="NCBI Taxonomy" id="152367"/>
    <lineage>
        <taxon>Eukaryota</taxon>
        <taxon>Viridiplantae</taxon>
        <taxon>Streptophyta</taxon>
        <taxon>Embryophyta</taxon>
        <taxon>Tracheophyta</taxon>
        <taxon>Spermatophyta</taxon>
        <taxon>Magnoliopsida</taxon>
        <taxon>Ranunculales</taxon>
        <taxon>Menispermaceae</taxon>
        <taxon>Menispermoideae</taxon>
        <taxon>Cissampelideae</taxon>
        <taxon>Stephania</taxon>
    </lineage>
</organism>
<reference evidence="1 2" key="1">
    <citation type="submission" date="2024-01" db="EMBL/GenBank/DDBJ databases">
        <title>Genome assemblies of Stephania.</title>
        <authorList>
            <person name="Yang L."/>
        </authorList>
    </citation>
    <scope>NUCLEOTIDE SEQUENCE [LARGE SCALE GENOMIC DNA]</scope>
    <source>
        <strain evidence="1">JXDWG</strain>
        <tissue evidence="1">Leaf</tissue>
    </source>
</reference>
<proteinExistence type="predicted"/>
<accession>A0AAP0PCR4</accession>
<comment type="caution">
    <text evidence="1">The sequence shown here is derived from an EMBL/GenBank/DDBJ whole genome shotgun (WGS) entry which is preliminary data.</text>
</comment>